<sequence>MSSAGGATATLLGVVTGAVLSTRAQRRHWARDRQVEACQAIIAESTKCQLALRRKWRHGEAVDWTAWNEALALMWLVGSRKVIRAAYRMDEVFWLQRARIDRGEITDEASWEQARDEMESTRLRFINATRNDVLQKRGALTEKPVARPPLPSPRHQPTEAVS</sequence>
<dbReference type="Proteomes" id="UP000539313">
    <property type="component" value="Unassembled WGS sequence"/>
</dbReference>
<dbReference type="EMBL" id="JACJII010000001">
    <property type="protein sequence ID" value="MBA9004235.1"/>
    <property type="molecule type" value="Genomic_DNA"/>
</dbReference>
<reference evidence="2 3" key="1">
    <citation type="submission" date="2020-08" db="EMBL/GenBank/DDBJ databases">
        <title>Sequencing the genomes of 1000 actinobacteria strains.</title>
        <authorList>
            <person name="Klenk H.-P."/>
        </authorList>
    </citation>
    <scope>NUCLEOTIDE SEQUENCE [LARGE SCALE GENOMIC DNA]</scope>
    <source>
        <strain evidence="2 3">DSM 45823</strain>
    </source>
</reference>
<gene>
    <name evidence="2" type="ORF">HNR21_003117</name>
</gene>
<dbReference type="RefSeq" id="WP_182705782.1">
    <property type="nucleotide sequence ID" value="NZ_JACJII010000001.1"/>
</dbReference>
<comment type="caution">
    <text evidence="2">The sequence shown here is derived from an EMBL/GenBank/DDBJ whole genome shotgun (WGS) entry which is preliminary data.</text>
</comment>
<feature type="region of interest" description="Disordered" evidence="1">
    <location>
        <begin position="137"/>
        <end position="162"/>
    </location>
</feature>
<keyword evidence="3" id="KW-1185">Reference proteome</keyword>
<proteinExistence type="predicted"/>
<organism evidence="2 3">
    <name type="scientific">Thermomonospora cellulosilytica</name>
    <dbReference type="NCBI Taxonomy" id="1411118"/>
    <lineage>
        <taxon>Bacteria</taxon>
        <taxon>Bacillati</taxon>
        <taxon>Actinomycetota</taxon>
        <taxon>Actinomycetes</taxon>
        <taxon>Streptosporangiales</taxon>
        <taxon>Thermomonosporaceae</taxon>
        <taxon>Thermomonospora</taxon>
    </lineage>
</organism>
<name>A0A7W3MYI3_9ACTN</name>
<evidence type="ECO:0000313" key="2">
    <source>
        <dbReference type="EMBL" id="MBA9004235.1"/>
    </source>
</evidence>
<accession>A0A7W3MYI3</accession>
<evidence type="ECO:0000313" key="3">
    <source>
        <dbReference type="Proteomes" id="UP000539313"/>
    </source>
</evidence>
<protein>
    <submittedName>
        <fullName evidence="2">Uncharacterized protein</fullName>
    </submittedName>
</protein>
<dbReference type="AlphaFoldDB" id="A0A7W3MYI3"/>
<evidence type="ECO:0000256" key="1">
    <source>
        <dbReference type="SAM" id="MobiDB-lite"/>
    </source>
</evidence>